<comment type="subcellular location">
    <subcellularLocation>
        <location evidence="1">Cell membrane</location>
        <topology evidence="1">Multi-pass membrane protein</topology>
    </subcellularLocation>
</comment>
<dbReference type="GO" id="GO:0030425">
    <property type="term" value="C:dendrite"/>
    <property type="evidence" value="ECO:0007669"/>
    <property type="project" value="TreeGrafter"/>
</dbReference>
<evidence type="ECO:0000256" key="7">
    <source>
        <dbReference type="ARBA" id="ARBA00023224"/>
    </source>
</evidence>
<evidence type="ECO:0000256" key="3">
    <source>
        <dbReference type="ARBA" id="ARBA00022692"/>
    </source>
</evidence>
<dbReference type="Proteomes" id="UP000801492">
    <property type="component" value="Unassembled WGS sequence"/>
</dbReference>
<evidence type="ECO:0008006" key="11">
    <source>
        <dbReference type="Google" id="ProtNLM"/>
    </source>
</evidence>
<name>A0A8K0CYG8_IGNLU</name>
<keyword evidence="3 8" id="KW-0812">Transmembrane</keyword>
<dbReference type="GO" id="GO:0043025">
    <property type="term" value="C:neuronal cell body"/>
    <property type="evidence" value="ECO:0007669"/>
    <property type="project" value="TreeGrafter"/>
</dbReference>
<keyword evidence="5 8" id="KW-0472">Membrane</keyword>
<feature type="transmembrane region" description="Helical" evidence="8">
    <location>
        <begin position="241"/>
        <end position="259"/>
    </location>
</feature>
<feature type="transmembrane region" description="Helical" evidence="8">
    <location>
        <begin position="144"/>
        <end position="166"/>
    </location>
</feature>
<evidence type="ECO:0000256" key="5">
    <source>
        <dbReference type="ARBA" id="ARBA00023136"/>
    </source>
</evidence>
<keyword evidence="4 8" id="KW-1133">Transmembrane helix</keyword>
<proteinExistence type="predicted"/>
<evidence type="ECO:0000256" key="8">
    <source>
        <dbReference type="SAM" id="Phobius"/>
    </source>
</evidence>
<feature type="transmembrane region" description="Helical" evidence="8">
    <location>
        <begin position="265"/>
        <end position="286"/>
    </location>
</feature>
<dbReference type="GO" id="GO:0007635">
    <property type="term" value="P:chemosensory behavior"/>
    <property type="evidence" value="ECO:0007669"/>
    <property type="project" value="TreeGrafter"/>
</dbReference>
<dbReference type="GO" id="GO:0005886">
    <property type="term" value="C:plasma membrane"/>
    <property type="evidence" value="ECO:0007669"/>
    <property type="project" value="UniProtKB-SubCell"/>
</dbReference>
<dbReference type="OrthoDB" id="6478931at2759"/>
<dbReference type="GO" id="GO:0007165">
    <property type="term" value="P:signal transduction"/>
    <property type="evidence" value="ECO:0007669"/>
    <property type="project" value="UniProtKB-KW"/>
</dbReference>
<dbReference type="GO" id="GO:0050909">
    <property type="term" value="P:sensory perception of taste"/>
    <property type="evidence" value="ECO:0007669"/>
    <property type="project" value="InterPro"/>
</dbReference>
<dbReference type="AlphaFoldDB" id="A0A8K0CYG8"/>
<evidence type="ECO:0000256" key="4">
    <source>
        <dbReference type="ARBA" id="ARBA00022989"/>
    </source>
</evidence>
<evidence type="ECO:0000313" key="9">
    <source>
        <dbReference type="EMBL" id="KAF2893118.1"/>
    </source>
</evidence>
<keyword evidence="6" id="KW-0675">Receptor</keyword>
<dbReference type="PANTHER" id="PTHR21143:SF104">
    <property type="entry name" value="GUSTATORY RECEPTOR 8A-RELATED"/>
    <property type="match status" value="1"/>
</dbReference>
<feature type="transmembrane region" description="Helical" evidence="8">
    <location>
        <begin position="178"/>
        <end position="199"/>
    </location>
</feature>
<evidence type="ECO:0000256" key="6">
    <source>
        <dbReference type="ARBA" id="ARBA00023170"/>
    </source>
</evidence>
<keyword evidence="7" id="KW-0807">Transducer</keyword>
<evidence type="ECO:0000313" key="10">
    <source>
        <dbReference type="Proteomes" id="UP000801492"/>
    </source>
</evidence>
<sequence>MEDEERRFVQFYLQILKPLNFLLRLLALTPYRNSDEVITTLSEGGRTQDKIQMFVTYWLFFYEVIVFMQIEVKIELIKQMYVHMNQLLIDNSLEFNPKADECINIREYLGQFEKSKFNVYEIAKTHYIIGETITLINKAHGVQILAIVCSLILAMLILLNDTIIVVQSKSKEISTFTYISVMVQVLWCLCFLIIGIVIASHCSSTLRYANDTKVISQKLLLQDRPLLKGNDYDNRIFRYQLHLLYSSGDIPVFSAAGFFTVDFTMIYEVMGAVTTYFIVLLQFAGVTS</sequence>
<dbReference type="EMBL" id="VTPC01008244">
    <property type="protein sequence ID" value="KAF2893118.1"/>
    <property type="molecule type" value="Genomic_DNA"/>
</dbReference>
<protein>
    <recommendedName>
        <fullName evidence="11">Gustatory receptor</fullName>
    </recommendedName>
</protein>
<dbReference type="Pfam" id="PF08395">
    <property type="entry name" value="7tm_7"/>
    <property type="match status" value="1"/>
</dbReference>
<dbReference type="PANTHER" id="PTHR21143">
    <property type="entry name" value="INVERTEBRATE GUSTATORY RECEPTOR"/>
    <property type="match status" value="1"/>
</dbReference>
<keyword evidence="2" id="KW-1003">Cell membrane</keyword>
<reference evidence="9" key="1">
    <citation type="submission" date="2019-08" db="EMBL/GenBank/DDBJ databases">
        <title>The genome of the North American firefly Photinus pyralis.</title>
        <authorList>
            <consortium name="Photinus pyralis genome working group"/>
            <person name="Fallon T.R."/>
            <person name="Sander Lower S.E."/>
            <person name="Weng J.-K."/>
        </authorList>
    </citation>
    <scope>NUCLEOTIDE SEQUENCE</scope>
    <source>
        <strain evidence="9">TRF0915ILg1</strain>
        <tissue evidence="9">Whole body</tissue>
    </source>
</reference>
<comment type="caution">
    <text evidence="9">The sequence shown here is derived from an EMBL/GenBank/DDBJ whole genome shotgun (WGS) entry which is preliminary data.</text>
</comment>
<organism evidence="9 10">
    <name type="scientific">Ignelater luminosus</name>
    <name type="common">Cucubano</name>
    <name type="synonym">Pyrophorus luminosus</name>
    <dbReference type="NCBI Taxonomy" id="2038154"/>
    <lineage>
        <taxon>Eukaryota</taxon>
        <taxon>Metazoa</taxon>
        <taxon>Ecdysozoa</taxon>
        <taxon>Arthropoda</taxon>
        <taxon>Hexapoda</taxon>
        <taxon>Insecta</taxon>
        <taxon>Pterygota</taxon>
        <taxon>Neoptera</taxon>
        <taxon>Endopterygota</taxon>
        <taxon>Coleoptera</taxon>
        <taxon>Polyphaga</taxon>
        <taxon>Elateriformia</taxon>
        <taxon>Elateroidea</taxon>
        <taxon>Elateridae</taxon>
        <taxon>Agrypninae</taxon>
        <taxon>Pyrophorini</taxon>
        <taxon>Ignelater</taxon>
    </lineage>
</organism>
<accession>A0A8K0CYG8</accession>
<evidence type="ECO:0000256" key="1">
    <source>
        <dbReference type="ARBA" id="ARBA00004651"/>
    </source>
</evidence>
<gene>
    <name evidence="9" type="ORF">ILUMI_13056</name>
</gene>
<keyword evidence="10" id="KW-1185">Reference proteome</keyword>
<evidence type="ECO:0000256" key="2">
    <source>
        <dbReference type="ARBA" id="ARBA00022475"/>
    </source>
</evidence>
<dbReference type="GO" id="GO:0008049">
    <property type="term" value="P:male courtship behavior"/>
    <property type="evidence" value="ECO:0007669"/>
    <property type="project" value="TreeGrafter"/>
</dbReference>
<dbReference type="GO" id="GO:0030424">
    <property type="term" value="C:axon"/>
    <property type="evidence" value="ECO:0007669"/>
    <property type="project" value="TreeGrafter"/>
</dbReference>
<dbReference type="InterPro" id="IPR013604">
    <property type="entry name" value="7TM_chemorcpt"/>
</dbReference>